<dbReference type="EMBL" id="BPLQ01005331">
    <property type="protein sequence ID" value="GIY14146.1"/>
    <property type="molecule type" value="Genomic_DNA"/>
</dbReference>
<reference evidence="1 2" key="1">
    <citation type="submission" date="2021-06" db="EMBL/GenBank/DDBJ databases">
        <title>Caerostris darwini draft genome.</title>
        <authorList>
            <person name="Kono N."/>
            <person name="Arakawa K."/>
        </authorList>
    </citation>
    <scope>NUCLEOTIDE SEQUENCE [LARGE SCALE GENOMIC DNA]</scope>
</reference>
<proteinExistence type="predicted"/>
<comment type="caution">
    <text evidence="1">The sequence shown here is derived from an EMBL/GenBank/DDBJ whole genome shotgun (WGS) entry which is preliminary data.</text>
</comment>
<protein>
    <submittedName>
        <fullName evidence="1">Uncharacterized protein</fullName>
    </submittedName>
</protein>
<accession>A0AAV4QZ91</accession>
<dbReference type="AlphaFoldDB" id="A0AAV4QZ91"/>
<dbReference type="Proteomes" id="UP001054837">
    <property type="component" value="Unassembled WGS sequence"/>
</dbReference>
<evidence type="ECO:0000313" key="2">
    <source>
        <dbReference type="Proteomes" id="UP001054837"/>
    </source>
</evidence>
<gene>
    <name evidence="1" type="ORF">CDAR_225411</name>
</gene>
<organism evidence="1 2">
    <name type="scientific">Caerostris darwini</name>
    <dbReference type="NCBI Taxonomy" id="1538125"/>
    <lineage>
        <taxon>Eukaryota</taxon>
        <taxon>Metazoa</taxon>
        <taxon>Ecdysozoa</taxon>
        <taxon>Arthropoda</taxon>
        <taxon>Chelicerata</taxon>
        <taxon>Arachnida</taxon>
        <taxon>Araneae</taxon>
        <taxon>Araneomorphae</taxon>
        <taxon>Entelegynae</taxon>
        <taxon>Araneoidea</taxon>
        <taxon>Araneidae</taxon>
        <taxon>Caerostris</taxon>
    </lineage>
</organism>
<keyword evidence="2" id="KW-1185">Reference proteome</keyword>
<name>A0AAV4QZ91_9ARAC</name>
<evidence type="ECO:0000313" key="1">
    <source>
        <dbReference type="EMBL" id="GIY14146.1"/>
    </source>
</evidence>
<sequence>MQVNTIFTKIHDNYDSREQKNIHFGIFMESERTITLDVYSKELCHLERVMGDLKFWSSITTRVKVDLVLLIPKEIFVYSLDFALNDFPAFLHLETRLTAAFMKC</sequence>